<gene>
    <name evidence="6" type="ORF">R5R33_02070</name>
</gene>
<dbReference type="Pfam" id="PF00440">
    <property type="entry name" value="TetR_N"/>
    <property type="match status" value="1"/>
</dbReference>
<evidence type="ECO:0000256" key="4">
    <source>
        <dbReference type="PROSITE-ProRule" id="PRU00335"/>
    </source>
</evidence>
<dbReference type="InterPro" id="IPR001647">
    <property type="entry name" value="HTH_TetR"/>
</dbReference>
<dbReference type="AlphaFoldDB" id="A0AAU0MZM6"/>
<dbReference type="PRINTS" id="PR00455">
    <property type="entry name" value="HTHTETR"/>
</dbReference>
<evidence type="ECO:0000313" key="6">
    <source>
        <dbReference type="EMBL" id="WOX05949.1"/>
    </source>
</evidence>
<dbReference type="SUPFAM" id="SSF46689">
    <property type="entry name" value="Homeodomain-like"/>
    <property type="match status" value="1"/>
</dbReference>
<keyword evidence="2 4" id="KW-0238">DNA-binding</keyword>
<dbReference type="KEGG" id="mpaf:R5R33_02070"/>
<evidence type="ECO:0000256" key="1">
    <source>
        <dbReference type="ARBA" id="ARBA00023015"/>
    </source>
</evidence>
<evidence type="ECO:0000313" key="7">
    <source>
        <dbReference type="Proteomes" id="UP001302477"/>
    </source>
</evidence>
<dbReference type="Proteomes" id="UP001302477">
    <property type="component" value="Chromosome"/>
</dbReference>
<dbReference type="RefSeq" id="WP_318954412.1">
    <property type="nucleotide sequence ID" value="NZ_CP137555.1"/>
</dbReference>
<dbReference type="PROSITE" id="PS50977">
    <property type="entry name" value="HTH_TETR_2"/>
    <property type="match status" value="1"/>
</dbReference>
<keyword evidence="3" id="KW-0804">Transcription</keyword>
<dbReference type="InterPro" id="IPR009057">
    <property type="entry name" value="Homeodomain-like_sf"/>
</dbReference>
<sequence length="210" mass="23646">MASKPNPTRRTQAERREDSIARLVQACIDCLVEKGYHQTSTLAVARSAGLSQGALFRHFDSRLTLLELTAITLSRRFIDNYRAQVDHLLGNGNEDVAVAIHALHQITRSPEQLAWFELQQAARTDTELRDVFRPVFLENRRENIALAKQLIPDIASRMPMMGELVQTLIQIFHGQTLDAHLEQNPEKDEQILALTINLAQLATSSLAKKS</sequence>
<dbReference type="InterPro" id="IPR050109">
    <property type="entry name" value="HTH-type_TetR-like_transc_reg"/>
</dbReference>
<reference evidence="6 7" key="1">
    <citation type="submission" date="2023-10" db="EMBL/GenBank/DDBJ databases">
        <title>Description of Microbulbifer bruguierae sp. nov., isolated from the sediments of mangrove plant Bruguiera sexangula and comparative genomic analyses of the genus Microbulbifer.</title>
        <authorList>
            <person name="Long M."/>
        </authorList>
    </citation>
    <scope>NUCLEOTIDE SEQUENCE [LARGE SCALE GENOMIC DNA]</scope>
    <source>
        <strain evidence="6 7">SPO729</strain>
    </source>
</reference>
<dbReference type="PANTHER" id="PTHR30055">
    <property type="entry name" value="HTH-TYPE TRANSCRIPTIONAL REGULATOR RUTR"/>
    <property type="match status" value="1"/>
</dbReference>
<dbReference type="Gene3D" id="1.10.357.10">
    <property type="entry name" value="Tetracycline Repressor, domain 2"/>
    <property type="match status" value="1"/>
</dbReference>
<keyword evidence="7" id="KW-1185">Reference proteome</keyword>
<protein>
    <submittedName>
        <fullName evidence="6">TetR/AcrR family transcriptional regulator</fullName>
    </submittedName>
</protein>
<accession>A0AAU0MZM6</accession>
<evidence type="ECO:0000259" key="5">
    <source>
        <dbReference type="PROSITE" id="PS50977"/>
    </source>
</evidence>
<evidence type="ECO:0000256" key="2">
    <source>
        <dbReference type="ARBA" id="ARBA00023125"/>
    </source>
</evidence>
<dbReference type="EMBL" id="CP137555">
    <property type="protein sequence ID" value="WOX05949.1"/>
    <property type="molecule type" value="Genomic_DNA"/>
</dbReference>
<name>A0AAU0MZM6_9GAMM</name>
<dbReference type="GO" id="GO:0000976">
    <property type="term" value="F:transcription cis-regulatory region binding"/>
    <property type="evidence" value="ECO:0007669"/>
    <property type="project" value="TreeGrafter"/>
</dbReference>
<dbReference type="PANTHER" id="PTHR30055:SF234">
    <property type="entry name" value="HTH-TYPE TRANSCRIPTIONAL REGULATOR BETI"/>
    <property type="match status" value="1"/>
</dbReference>
<keyword evidence="1" id="KW-0805">Transcription regulation</keyword>
<evidence type="ECO:0000256" key="3">
    <source>
        <dbReference type="ARBA" id="ARBA00023163"/>
    </source>
</evidence>
<organism evidence="6 7">
    <name type="scientific">Microbulbifer pacificus</name>
    <dbReference type="NCBI Taxonomy" id="407164"/>
    <lineage>
        <taxon>Bacteria</taxon>
        <taxon>Pseudomonadati</taxon>
        <taxon>Pseudomonadota</taxon>
        <taxon>Gammaproteobacteria</taxon>
        <taxon>Cellvibrionales</taxon>
        <taxon>Microbulbiferaceae</taxon>
        <taxon>Microbulbifer</taxon>
    </lineage>
</organism>
<feature type="domain" description="HTH tetR-type" evidence="5">
    <location>
        <begin position="17"/>
        <end position="77"/>
    </location>
</feature>
<proteinExistence type="predicted"/>
<dbReference type="GO" id="GO:0003700">
    <property type="term" value="F:DNA-binding transcription factor activity"/>
    <property type="evidence" value="ECO:0007669"/>
    <property type="project" value="TreeGrafter"/>
</dbReference>
<feature type="DNA-binding region" description="H-T-H motif" evidence="4">
    <location>
        <begin position="40"/>
        <end position="59"/>
    </location>
</feature>